<gene>
    <name evidence="2" type="ORF">FH779_11905</name>
</gene>
<reference evidence="2 3" key="1">
    <citation type="submission" date="2019-06" db="EMBL/GenBank/DDBJ databases">
        <title>Emergence of pandrug resistant Empedobacter falsenii in China.</title>
        <authorList>
            <person name="Dong N."/>
            <person name="Chen S."/>
            <person name="Zhang R."/>
        </authorList>
    </citation>
    <scope>NUCLEOTIDE SEQUENCE [LARGE SCALE GENOMIC DNA]</scope>
    <source>
        <strain evidence="2 3">1681-1</strain>
    </source>
</reference>
<protein>
    <recommendedName>
        <fullName evidence="4">MORN repeat variant</fullName>
    </recommendedName>
</protein>
<dbReference type="KEGG" id="efal:FH779_11905"/>
<keyword evidence="3" id="KW-1185">Reference proteome</keyword>
<name>A0A7H9DU78_9FLAO</name>
<organism evidence="2 3">
    <name type="scientific">Empedobacter falsenii</name>
    <dbReference type="NCBI Taxonomy" id="343874"/>
    <lineage>
        <taxon>Bacteria</taxon>
        <taxon>Pseudomonadati</taxon>
        <taxon>Bacteroidota</taxon>
        <taxon>Flavobacteriia</taxon>
        <taxon>Flavobacteriales</taxon>
        <taxon>Weeksellaceae</taxon>
        <taxon>Empedobacter</taxon>
    </lineage>
</organism>
<proteinExistence type="predicted"/>
<feature type="signal peptide" evidence="1">
    <location>
        <begin position="1"/>
        <end position="22"/>
    </location>
</feature>
<dbReference type="AlphaFoldDB" id="A0A7H9DU78"/>
<evidence type="ECO:0000313" key="3">
    <source>
        <dbReference type="Proteomes" id="UP000510643"/>
    </source>
</evidence>
<evidence type="ECO:0000256" key="1">
    <source>
        <dbReference type="SAM" id="SignalP"/>
    </source>
</evidence>
<dbReference type="GeneID" id="78402173"/>
<evidence type="ECO:0008006" key="4">
    <source>
        <dbReference type="Google" id="ProtNLM"/>
    </source>
</evidence>
<dbReference type="RefSeq" id="WP_180904858.1">
    <property type="nucleotide sequence ID" value="NZ_CP040908.1"/>
</dbReference>
<sequence>MKNNIQFKLFILFIFLTKFLSAQDTIYYDQDWKKTTKNNSSYFRPLPFKKSGNVYLVRDYYKNGNLQMQGYILNKDDDSSFVGDVFYYRMDGLDKRVTSFINNSKTKELIYYNNQGKLWQKVLYNDAGEISKIEIFKDEKIVTSGIIENKKLEGNFIRIPSDFYLTPEIIKNGPIMIGGSSNPEFRTLHNFSQIIFWENGNKAKEVKYSRKSDALFDISTTYWDENGVLVPEESIDRKGYTTNVYFTYYLKNGFAKSYEIKRKSYAKTFVTIENYDMDGNLIQKLIYKNERPYDGVFVDYKDGVFLKTATLKEGIYIDELIVKNRDNIELSRGIYKDGKPFSGTFITDVYGEKGFSYYLINNYVDGVISGKQQEFDIYFKLLKEYEINS</sequence>
<dbReference type="EMBL" id="CP040908">
    <property type="protein sequence ID" value="QLL58752.1"/>
    <property type="molecule type" value="Genomic_DNA"/>
</dbReference>
<accession>A0A7H9DU78</accession>
<dbReference type="Proteomes" id="UP000510643">
    <property type="component" value="Chromosome"/>
</dbReference>
<evidence type="ECO:0000313" key="2">
    <source>
        <dbReference type="EMBL" id="QLL58752.1"/>
    </source>
</evidence>
<dbReference type="Gene3D" id="3.90.930.1">
    <property type="match status" value="1"/>
</dbReference>
<keyword evidence="1" id="KW-0732">Signal</keyword>
<feature type="chain" id="PRO_5029003644" description="MORN repeat variant" evidence="1">
    <location>
        <begin position="23"/>
        <end position="389"/>
    </location>
</feature>